<dbReference type="SUPFAM" id="SSF53474">
    <property type="entry name" value="alpha/beta-Hydrolases"/>
    <property type="match status" value="1"/>
</dbReference>
<reference evidence="5" key="3">
    <citation type="submission" date="2015-04" db="EMBL/GenBank/DDBJ databases">
        <authorList>
            <consortium name="FlyBase"/>
        </authorList>
    </citation>
    <scope>NUCLEOTIDE SEQUENCE</scope>
    <source>
        <strain evidence="5">W501</strain>
    </source>
</reference>
<evidence type="ECO:0000313" key="5">
    <source>
        <dbReference type="EMBL" id="KMY88529.1"/>
    </source>
</evidence>
<feature type="active site" evidence="3">
    <location>
        <position position="276"/>
    </location>
</feature>
<sequence>MYNPRCKDLDRDYFPSYHTTRFQDQPEPNLAVLEHFVRVTKLHGRELTEKQGISVDHLRYGEGRQLVDVFYNEKTTNQAPLFVFVHGGYWQEMDMSMSCSIVGPLVRRGYRVAVMDYNLCPQVTLEELMTQFTHFLNWIFDYTEMTKVSAVTFAGHSAGAHLLAQILMRQNVITAQRSKMVWALVFLCGVYDLRELSNLESVNPKNILGLNERNIESVSPMLWEYTDVTVWNSTKIYVVAAEHDSPTFIEQSRHYADVLRKKGYKASFSLFKGYDHFDIIEETAIDDSDVSRFLRNIEIE</sequence>
<comment type="pathway">
    <text evidence="3">Amino-acid degradation; L-tryptophan degradation via kynurenine pathway; L-kynurenine from L-tryptophan: step 2/2.</text>
</comment>
<reference evidence="5" key="1">
    <citation type="journal article" date="2013" name="Genome Res.">
        <title>A second-generation assembly of the Drosophila simulans genome provides new insights into patterns of lineage-specific divergence.</title>
        <authorList>
            <person name="Hu T.T."/>
            <person name="Eisen M.B."/>
            <person name="Thornton K.R."/>
            <person name="Andolfatto P."/>
        </authorList>
    </citation>
    <scope>NUCLEOTIDE SEQUENCE [LARGE SCALE GENOMIC DNA]</scope>
    <source>
        <strain evidence="5">W501</strain>
    </source>
</reference>
<feature type="short sequence motif" description="HGGXW" evidence="3">
    <location>
        <begin position="86"/>
        <end position="90"/>
    </location>
</feature>
<organism evidence="5">
    <name type="scientific">Drosophila simulans</name>
    <name type="common">Fruit fly</name>
    <dbReference type="NCBI Taxonomy" id="7240"/>
    <lineage>
        <taxon>Eukaryota</taxon>
        <taxon>Metazoa</taxon>
        <taxon>Ecdysozoa</taxon>
        <taxon>Arthropoda</taxon>
        <taxon>Hexapoda</taxon>
        <taxon>Insecta</taxon>
        <taxon>Pterygota</taxon>
        <taxon>Neoptera</taxon>
        <taxon>Endopterygota</taxon>
        <taxon>Diptera</taxon>
        <taxon>Brachycera</taxon>
        <taxon>Muscomorpha</taxon>
        <taxon>Ephydroidea</taxon>
        <taxon>Drosophilidae</taxon>
        <taxon>Drosophila</taxon>
        <taxon>Sophophora</taxon>
    </lineage>
</organism>
<dbReference type="InterPro" id="IPR013094">
    <property type="entry name" value="AB_hydrolase_3"/>
</dbReference>
<comment type="subunit">
    <text evidence="3">Homodimer.</text>
</comment>
<name>A0A0J9QXR4_DROSI</name>
<evidence type="ECO:0000256" key="1">
    <source>
        <dbReference type="ARBA" id="ARBA00022801"/>
    </source>
</evidence>
<dbReference type="OrthoDB" id="433474at2759"/>
<gene>
    <name evidence="5" type="primary">Dsim\GD22571</name>
    <name evidence="5" type="ORF">Dsimw501_GD22571</name>
</gene>
<proteinExistence type="inferred from homology"/>
<dbReference type="GO" id="GO:0019441">
    <property type="term" value="P:L-tryptophan catabolic process to kynurenine"/>
    <property type="evidence" value="ECO:0007669"/>
    <property type="project" value="UniProtKB-UniRule"/>
</dbReference>
<feature type="domain" description="Alpha/beta hydrolase fold-3" evidence="4">
    <location>
        <begin position="82"/>
        <end position="276"/>
    </location>
</feature>
<reference evidence="5" key="2">
    <citation type="submission" date="2014-06" db="EMBL/GenBank/DDBJ databases">
        <authorList>
            <person name="Hu T."/>
            <person name="Eisen M.B."/>
            <person name="Thornton K.R."/>
            <person name="Andolfatto P."/>
        </authorList>
    </citation>
    <scope>NUCLEOTIDE SEQUENCE</scope>
    <source>
        <strain evidence="5">W501</strain>
    </source>
</reference>
<dbReference type="HAMAP" id="MF_03014">
    <property type="entry name" value="KFase"/>
    <property type="match status" value="1"/>
</dbReference>
<dbReference type="Pfam" id="PF07859">
    <property type="entry name" value="Abhydrolase_3"/>
    <property type="match status" value="1"/>
</dbReference>
<keyword evidence="2 3" id="KW-0823">Tryptophan catabolism</keyword>
<feature type="active site" description="Nucleophile" evidence="3">
    <location>
        <position position="157"/>
    </location>
</feature>
<dbReference type="PANTHER" id="PTHR48081:SF33">
    <property type="entry name" value="KYNURENINE FORMAMIDASE"/>
    <property type="match status" value="1"/>
</dbReference>
<comment type="catalytic activity">
    <reaction evidence="3">
        <text>N-formyl-L-kynurenine + H2O = L-kynurenine + formate + H(+)</text>
        <dbReference type="Rhea" id="RHEA:13009"/>
        <dbReference type="ChEBI" id="CHEBI:15377"/>
        <dbReference type="ChEBI" id="CHEBI:15378"/>
        <dbReference type="ChEBI" id="CHEBI:15740"/>
        <dbReference type="ChEBI" id="CHEBI:57959"/>
        <dbReference type="ChEBI" id="CHEBI:58629"/>
        <dbReference type="EC" id="3.5.1.9"/>
    </reaction>
</comment>
<dbReference type="EC" id="3.5.1.9" evidence="3"/>
<dbReference type="EMBL" id="CM002910">
    <property type="protein sequence ID" value="KMY88529.1"/>
    <property type="molecule type" value="Genomic_DNA"/>
</dbReference>
<dbReference type="GO" id="GO:0004061">
    <property type="term" value="F:arylformamidase activity"/>
    <property type="evidence" value="ECO:0007669"/>
    <property type="project" value="UniProtKB-UniRule"/>
</dbReference>
<dbReference type="KEGG" id="dsi:Dsimw501_GD22571"/>
<dbReference type="InterPro" id="IPR029058">
    <property type="entry name" value="AB_hydrolase_fold"/>
</dbReference>
<evidence type="ECO:0000256" key="3">
    <source>
        <dbReference type="HAMAP-Rule" id="MF_03014"/>
    </source>
</evidence>
<dbReference type="UniPathway" id="UPA00333">
    <property type="reaction ID" value="UER00454"/>
</dbReference>
<dbReference type="ESTHER" id="drose-b4i1w5">
    <property type="family name" value="Kynurenine-formamidase"/>
</dbReference>
<dbReference type="InterPro" id="IPR050300">
    <property type="entry name" value="GDXG_lipolytic_enzyme"/>
</dbReference>
<evidence type="ECO:0000256" key="2">
    <source>
        <dbReference type="ARBA" id="ARBA00023079"/>
    </source>
</evidence>
<dbReference type="Proteomes" id="UP000035880">
    <property type="component" value="Chromosome 2L"/>
</dbReference>
<comment type="similarity">
    <text evidence="3">Belongs to the kynurenine formamidase family.</text>
</comment>
<dbReference type="InterPro" id="IPR027519">
    <property type="entry name" value="KFase_ver/fungi-typ"/>
</dbReference>
<dbReference type="FunFam" id="3.40.50.1820:FF:000611">
    <property type="entry name" value="Kynurenine formamidase"/>
    <property type="match status" value="1"/>
</dbReference>
<dbReference type="PANTHER" id="PTHR48081">
    <property type="entry name" value="AB HYDROLASE SUPERFAMILY PROTEIN C4A8.06C"/>
    <property type="match status" value="1"/>
</dbReference>
<comment type="function">
    <text evidence="3">Catalyzes the hydrolysis of N-formyl-L-kynurenine to L-kynurenine, the second step in the kynurenine pathway of tryptophan degradation. Required for elimination of toxic metabolites.</text>
</comment>
<evidence type="ECO:0000259" key="4">
    <source>
        <dbReference type="Pfam" id="PF07859"/>
    </source>
</evidence>
<keyword evidence="1 3" id="KW-0378">Hydrolase</keyword>
<dbReference type="AlphaFoldDB" id="A0A0J9QXR4"/>
<dbReference type="Gene3D" id="3.40.50.1820">
    <property type="entry name" value="alpha/beta hydrolase"/>
    <property type="match status" value="1"/>
</dbReference>
<feature type="active site" evidence="3">
    <location>
        <position position="244"/>
    </location>
</feature>
<comment type="domain">
    <text evidence="3">The main chain amide nitrogen atoms of the second glycine and its adjacent residue in the HGGXW motif define the oxyanion hole, and stabilize the oxyanion that forms during the nucleophilic attack by the catalytic serine during substrate cleavage.</text>
</comment>
<protein>
    <recommendedName>
        <fullName evidence="3">Kynurenine formamidase</fullName>
        <shortName evidence="3">KFA</shortName>
        <shortName evidence="3">KFase</shortName>
        <ecNumber evidence="3">3.5.1.9</ecNumber>
    </recommendedName>
    <alternativeName>
        <fullName evidence="3">Arylformamidase</fullName>
    </alternativeName>
    <alternativeName>
        <fullName evidence="3">N-formylkynurenine formamidase</fullName>
        <shortName evidence="3">FKF</shortName>
    </alternativeName>
</protein>
<dbReference type="Bgee" id="FBgn0193972">
    <property type="expression patterns" value="Expressed in embryo and 3 other cell types or tissues"/>
</dbReference>
<accession>A0A0J9QXR4</accession>